<gene>
    <name evidence="2" type="ORF">H0235_013727</name>
</gene>
<feature type="region of interest" description="Disordered" evidence="1">
    <location>
        <begin position="64"/>
        <end position="110"/>
    </location>
</feature>
<name>A0A834NH44_VESPE</name>
<accession>A0A834NH44</accession>
<feature type="compositionally biased region" description="Polar residues" evidence="1">
    <location>
        <begin position="79"/>
        <end position="109"/>
    </location>
</feature>
<dbReference type="EMBL" id="JACSDY010000014">
    <property type="protein sequence ID" value="KAF7408875.1"/>
    <property type="molecule type" value="Genomic_DNA"/>
</dbReference>
<dbReference type="AlphaFoldDB" id="A0A834NH44"/>
<evidence type="ECO:0000313" key="2">
    <source>
        <dbReference type="EMBL" id="KAF7408875.1"/>
    </source>
</evidence>
<reference evidence="2" key="1">
    <citation type="journal article" date="2020" name="G3 (Bethesda)">
        <title>High-Quality Assemblies for Three Invasive Social Wasps from the &lt;i&gt;Vespula&lt;/i&gt; Genus.</title>
        <authorList>
            <person name="Harrop T.W.R."/>
            <person name="Guhlin J."/>
            <person name="McLaughlin G.M."/>
            <person name="Permina E."/>
            <person name="Stockwell P."/>
            <person name="Gilligan J."/>
            <person name="Le Lec M.F."/>
            <person name="Gruber M.A.M."/>
            <person name="Quinn O."/>
            <person name="Lovegrove M."/>
            <person name="Duncan E.J."/>
            <person name="Remnant E.J."/>
            <person name="Van Eeckhoven J."/>
            <person name="Graham B."/>
            <person name="Knapp R.A."/>
            <person name="Langford K.W."/>
            <person name="Kronenberg Z."/>
            <person name="Press M.O."/>
            <person name="Eacker S.M."/>
            <person name="Wilson-Rankin E.E."/>
            <person name="Purcell J."/>
            <person name="Lester P.J."/>
            <person name="Dearden P.K."/>
        </authorList>
    </citation>
    <scope>NUCLEOTIDE SEQUENCE</scope>
    <source>
        <strain evidence="2">Volc-1</strain>
    </source>
</reference>
<proteinExistence type="predicted"/>
<comment type="caution">
    <text evidence="2">The sequence shown here is derived from an EMBL/GenBank/DDBJ whole genome shotgun (WGS) entry which is preliminary data.</text>
</comment>
<organism evidence="2 3">
    <name type="scientific">Vespula pensylvanica</name>
    <name type="common">Western yellow jacket</name>
    <name type="synonym">Wasp</name>
    <dbReference type="NCBI Taxonomy" id="30213"/>
    <lineage>
        <taxon>Eukaryota</taxon>
        <taxon>Metazoa</taxon>
        <taxon>Ecdysozoa</taxon>
        <taxon>Arthropoda</taxon>
        <taxon>Hexapoda</taxon>
        <taxon>Insecta</taxon>
        <taxon>Pterygota</taxon>
        <taxon>Neoptera</taxon>
        <taxon>Endopterygota</taxon>
        <taxon>Hymenoptera</taxon>
        <taxon>Apocrita</taxon>
        <taxon>Aculeata</taxon>
        <taxon>Vespoidea</taxon>
        <taxon>Vespidae</taxon>
        <taxon>Vespinae</taxon>
        <taxon>Vespula</taxon>
    </lineage>
</organism>
<keyword evidence="3" id="KW-1185">Reference proteome</keyword>
<evidence type="ECO:0000313" key="3">
    <source>
        <dbReference type="Proteomes" id="UP000600918"/>
    </source>
</evidence>
<dbReference type="Proteomes" id="UP000600918">
    <property type="component" value="Unassembled WGS sequence"/>
</dbReference>
<protein>
    <submittedName>
        <fullName evidence="2">Uncharacterized protein</fullName>
    </submittedName>
</protein>
<evidence type="ECO:0000256" key="1">
    <source>
        <dbReference type="SAM" id="MobiDB-lite"/>
    </source>
</evidence>
<sequence>MGYNGAVQRGRRKARRYLCMGNAWSTDIAGSRAKVTLSQRESTRFLDNAIAAINGLFAERASTEPVSISREGSARRFRSPTNSHPAMSPIEASNSEQLSTANLSTNRSVPRSDPPLGFLLRCSVDDRASRQGPVVAWSLGGKHLSRGLNVPICSGRAAGRRLSAACVGNGS</sequence>